<evidence type="ECO:0000313" key="2">
    <source>
        <dbReference type="EMBL" id="KAK7017004.1"/>
    </source>
</evidence>
<name>A0AAW0AUM8_9AGAR</name>
<evidence type="ECO:0000313" key="3">
    <source>
        <dbReference type="Proteomes" id="UP001383192"/>
    </source>
</evidence>
<sequence>MACSWLDLLAYSTMPWPAFHPPPQTDKEVTEWHRAILRDGDFQITRLDSRGASKGEWWNLHADFWVTSRFGRGDICVVDMVNDMQKVLLDGQYTAFYYPNRRPPALDRLVDLNIAWLVWDKDIGSSLHDQLGPGLEDCRLLGPLLVVKHDITGKFVDIPKRDMDMVLNLVKSNLMRRNSITGKRYLDGFEGVPLRIRNGAPTVSGEGFIPGRELVESGTLVSKHGPSHMEKKGVLQEPELHLPQARLELPVDADRDGKISQDKAQPA</sequence>
<keyword evidence="3" id="KW-1185">Reference proteome</keyword>
<feature type="region of interest" description="Disordered" evidence="1">
    <location>
        <begin position="248"/>
        <end position="267"/>
    </location>
</feature>
<proteinExistence type="predicted"/>
<reference evidence="2 3" key="1">
    <citation type="submission" date="2024-01" db="EMBL/GenBank/DDBJ databases">
        <title>A draft genome for a cacao thread blight-causing isolate of Paramarasmius palmivorus.</title>
        <authorList>
            <person name="Baruah I.K."/>
            <person name="Bukari Y."/>
            <person name="Amoako-Attah I."/>
            <person name="Meinhardt L.W."/>
            <person name="Bailey B.A."/>
            <person name="Cohen S.P."/>
        </authorList>
    </citation>
    <scope>NUCLEOTIDE SEQUENCE [LARGE SCALE GENOMIC DNA]</scope>
    <source>
        <strain evidence="2 3">GH-12</strain>
    </source>
</reference>
<organism evidence="2 3">
    <name type="scientific">Paramarasmius palmivorus</name>
    <dbReference type="NCBI Taxonomy" id="297713"/>
    <lineage>
        <taxon>Eukaryota</taxon>
        <taxon>Fungi</taxon>
        <taxon>Dikarya</taxon>
        <taxon>Basidiomycota</taxon>
        <taxon>Agaricomycotina</taxon>
        <taxon>Agaricomycetes</taxon>
        <taxon>Agaricomycetidae</taxon>
        <taxon>Agaricales</taxon>
        <taxon>Marasmiineae</taxon>
        <taxon>Marasmiaceae</taxon>
        <taxon>Paramarasmius</taxon>
    </lineage>
</organism>
<gene>
    <name evidence="2" type="ORF">VNI00_018767</name>
</gene>
<comment type="caution">
    <text evidence="2">The sequence shown here is derived from an EMBL/GenBank/DDBJ whole genome shotgun (WGS) entry which is preliminary data.</text>
</comment>
<dbReference type="AlphaFoldDB" id="A0AAW0AUM8"/>
<feature type="compositionally biased region" description="Basic and acidic residues" evidence="1">
    <location>
        <begin position="252"/>
        <end position="261"/>
    </location>
</feature>
<accession>A0AAW0AUM8</accession>
<dbReference type="EMBL" id="JAYKXP010000269">
    <property type="protein sequence ID" value="KAK7017004.1"/>
    <property type="molecule type" value="Genomic_DNA"/>
</dbReference>
<evidence type="ECO:0000256" key="1">
    <source>
        <dbReference type="SAM" id="MobiDB-lite"/>
    </source>
</evidence>
<protein>
    <submittedName>
        <fullName evidence="2">Uncharacterized protein</fullName>
    </submittedName>
</protein>
<dbReference type="Proteomes" id="UP001383192">
    <property type="component" value="Unassembled WGS sequence"/>
</dbReference>